<keyword evidence="2" id="KW-0732">Signal</keyword>
<evidence type="ECO:0000256" key="2">
    <source>
        <dbReference type="SAM" id="SignalP"/>
    </source>
</evidence>
<name>A0AAN8YUW5_9MAGN</name>
<feature type="signal peptide" evidence="2">
    <location>
        <begin position="1"/>
        <end position="23"/>
    </location>
</feature>
<dbReference type="PANTHER" id="PTHR12956:SF38">
    <property type="entry name" value="HEXOSYLTRANSFERASE MUCI70-RELATED"/>
    <property type="match status" value="1"/>
</dbReference>
<evidence type="ECO:0000313" key="4">
    <source>
        <dbReference type="EMBL" id="KAK6915989.1"/>
    </source>
</evidence>
<comment type="caution">
    <text evidence="4">The sequence shown here is derived from an EMBL/GenBank/DDBJ whole genome shotgun (WGS) entry which is preliminary data.</text>
</comment>
<accession>A0AAN8YUW5</accession>
<evidence type="ECO:0000256" key="1">
    <source>
        <dbReference type="SAM" id="MobiDB-lite"/>
    </source>
</evidence>
<sequence>TLSHGRKKVGMLLLCLVSAAVFGWVLYSGKGEDASEGGTLNIRVDNVNGTILLGKTENMSPPPPATLSSVISVPDLPKVATNIFLGYTLPPDHPCEKFTLLSPPADKKRTGPSRKFVSGTKPGHNTGFDIDESDLLEMEQCREEVVASAIFGNYDVIQQPKSEAAKKNACFFMFLDEEIEAYVKNTTVWDSTNRIGLRQIVSVRNLPYTDARQNGKVNNIESQFIIPLKTK</sequence>
<organism evidence="4 5">
    <name type="scientific">Dillenia turbinata</name>
    <dbReference type="NCBI Taxonomy" id="194707"/>
    <lineage>
        <taxon>Eukaryota</taxon>
        <taxon>Viridiplantae</taxon>
        <taxon>Streptophyta</taxon>
        <taxon>Embryophyta</taxon>
        <taxon>Tracheophyta</taxon>
        <taxon>Spermatophyta</taxon>
        <taxon>Magnoliopsida</taxon>
        <taxon>eudicotyledons</taxon>
        <taxon>Gunneridae</taxon>
        <taxon>Pentapetalae</taxon>
        <taxon>Dilleniales</taxon>
        <taxon>Dilleniaceae</taxon>
        <taxon>Dillenia</taxon>
    </lineage>
</organism>
<dbReference type="PANTHER" id="PTHR12956">
    <property type="entry name" value="ALKALINE CERAMIDASE-RELATED"/>
    <property type="match status" value="1"/>
</dbReference>
<feature type="region of interest" description="Disordered" evidence="1">
    <location>
        <begin position="101"/>
        <end position="123"/>
    </location>
</feature>
<reference evidence="4 5" key="1">
    <citation type="submission" date="2023-12" db="EMBL/GenBank/DDBJ databases">
        <title>A high-quality genome assembly for Dillenia turbinata (Dilleniales).</title>
        <authorList>
            <person name="Chanderbali A."/>
        </authorList>
    </citation>
    <scope>NUCLEOTIDE SEQUENCE [LARGE SCALE GENOMIC DNA]</scope>
    <source>
        <strain evidence="4">LSX21</strain>
        <tissue evidence="4">Leaf</tissue>
    </source>
</reference>
<feature type="chain" id="PRO_5042853230" description="TOD1/MUCI70 glycosyltransferase-like domain-containing protein" evidence="2">
    <location>
        <begin position="24"/>
        <end position="231"/>
    </location>
</feature>
<proteinExistence type="predicted"/>
<keyword evidence="5" id="KW-1185">Reference proteome</keyword>
<feature type="non-terminal residue" evidence="4">
    <location>
        <position position="1"/>
    </location>
</feature>
<dbReference type="InterPro" id="IPR048354">
    <property type="entry name" value="TOD1_MUCI70_glycTrfase_dom"/>
</dbReference>
<evidence type="ECO:0000259" key="3">
    <source>
        <dbReference type="Pfam" id="PF04765"/>
    </source>
</evidence>
<dbReference type="AlphaFoldDB" id="A0AAN8YUW5"/>
<dbReference type="InterPro" id="IPR006852">
    <property type="entry name" value="TOD1_MUCI70"/>
</dbReference>
<evidence type="ECO:0000313" key="5">
    <source>
        <dbReference type="Proteomes" id="UP001370490"/>
    </source>
</evidence>
<dbReference type="Proteomes" id="UP001370490">
    <property type="component" value="Unassembled WGS sequence"/>
</dbReference>
<dbReference type="Pfam" id="PF04765">
    <property type="entry name" value="TOD1_MUCI70"/>
    <property type="match status" value="1"/>
</dbReference>
<gene>
    <name evidence="4" type="ORF">RJ641_018850</name>
</gene>
<dbReference type="EMBL" id="JBAMMX010000024">
    <property type="protein sequence ID" value="KAK6915989.1"/>
    <property type="molecule type" value="Genomic_DNA"/>
</dbReference>
<feature type="domain" description="TOD1/MUCI70 glycosyltransferase-like" evidence="3">
    <location>
        <begin position="116"/>
        <end position="220"/>
    </location>
</feature>
<protein>
    <recommendedName>
        <fullName evidence="3">TOD1/MUCI70 glycosyltransferase-like domain-containing protein</fullName>
    </recommendedName>
</protein>